<keyword evidence="3" id="KW-1185">Reference proteome</keyword>
<organism evidence="1">
    <name type="scientific">Hexamita inflata</name>
    <dbReference type="NCBI Taxonomy" id="28002"/>
    <lineage>
        <taxon>Eukaryota</taxon>
        <taxon>Metamonada</taxon>
        <taxon>Diplomonadida</taxon>
        <taxon>Hexamitidae</taxon>
        <taxon>Hexamitinae</taxon>
        <taxon>Hexamita</taxon>
    </lineage>
</organism>
<name>A0AA86TGJ9_9EUKA</name>
<reference evidence="1" key="1">
    <citation type="submission" date="2023-06" db="EMBL/GenBank/DDBJ databases">
        <authorList>
            <person name="Kurt Z."/>
        </authorList>
    </citation>
    <scope>NUCLEOTIDE SEQUENCE</scope>
</reference>
<comment type="caution">
    <text evidence="1">The sequence shown here is derived from an EMBL/GenBank/DDBJ whole genome shotgun (WGS) entry which is preliminary data.</text>
</comment>
<protein>
    <submittedName>
        <fullName evidence="2">Hypothetical_protein</fullName>
    </submittedName>
</protein>
<dbReference type="EMBL" id="CATOUU010000145">
    <property type="protein sequence ID" value="CAI9917964.1"/>
    <property type="molecule type" value="Genomic_DNA"/>
</dbReference>
<accession>A0AA86TGJ9</accession>
<reference evidence="2 3" key="2">
    <citation type="submission" date="2024-07" db="EMBL/GenBank/DDBJ databases">
        <authorList>
            <person name="Akdeniz Z."/>
        </authorList>
    </citation>
    <scope>NUCLEOTIDE SEQUENCE [LARGE SCALE GENOMIC DNA]</scope>
</reference>
<evidence type="ECO:0000313" key="2">
    <source>
        <dbReference type="EMBL" id="CAL6081908.1"/>
    </source>
</evidence>
<dbReference type="AlphaFoldDB" id="A0AA86TGJ9"/>
<dbReference type="Proteomes" id="UP001642409">
    <property type="component" value="Unassembled WGS sequence"/>
</dbReference>
<gene>
    <name evidence="1" type="ORF">HINF_LOCUS5609</name>
    <name evidence="2" type="ORF">HINF_LOCUS60700</name>
</gene>
<evidence type="ECO:0000313" key="3">
    <source>
        <dbReference type="Proteomes" id="UP001642409"/>
    </source>
</evidence>
<evidence type="ECO:0000313" key="1">
    <source>
        <dbReference type="EMBL" id="CAI9917964.1"/>
    </source>
</evidence>
<sequence>MQAKINCQLLTFYFPRSNFRWACQAGNISKLPKQYVWRRFSTLIPQTAFDQCQASQCGGMDSVFYYRQCTKTHFSNRILISESLSLRSQQLSFSRDLCLCCHSISLYPQRAEKSAERRQFQKFLFCCQVSRSIQYEIVRCTYHVLQRVQSVFKML</sequence>
<dbReference type="EMBL" id="CAXDID020000357">
    <property type="protein sequence ID" value="CAL6081908.1"/>
    <property type="molecule type" value="Genomic_DNA"/>
</dbReference>
<proteinExistence type="predicted"/>